<evidence type="ECO:0000256" key="2">
    <source>
        <dbReference type="ARBA" id="ARBA00009025"/>
    </source>
</evidence>
<dbReference type="PRINTS" id="PR01437">
    <property type="entry name" value="NUOXDRDTASE4"/>
</dbReference>
<evidence type="ECO:0000256" key="11">
    <source>
        <dbReference type="ARBA" id="ARBA00023027"/>
    </source>
</evidence>
<dbReference type="GO" id="GO:0048039">
    <property type="term" value="F:ubiquinone binding"/>
    <property type="evidence" value="ECO:0007669"/>
    <property type="project" value="TreeGrafter"/>
</dbReference>
<feature type="transmembrane region" description="Helical" evidence="16">
    <location>
        <begin position="180"/>
        <end position="201"/>
    </location>
</feature>
<keyword evidence="11 16" id="KW-0520">NAD</keyword>
<name>B1B1X6_9BILA</name>
<evidence type="ECO:0000256" key="16">
    <source>
        <dbReference type="RuleBase" id="RU003297"/>
    </source>
</evidence>
<dbReference type="Pfam" id="PF01059">
    <property type="entry name" value="Oxidored_q5_N"/>
    <property type="match status" value="1"/>
</dbReference>
<comment type="subcellular location">
    <subcellularLocation>
        <location evidence="1 16">Mitochondrion membrane</location>
        <topology evidence="1 16">Multi-pass membrane protein</topology>
    </subcellularLocation>
</comment>
<feature type="transmembrane region" description="Helical" evidence="16">
    <location>
        <begin position="141"/>
        <end position="160"/>
    </location>
</feature>
<evidence type="ECO:0000256" key="9">
    <source>
        <dbReference type="ARBA" id="ARBA00022982"/>
    </source>
</evidence>
<sequence length="447" mass="50466">MLGTLFCCFSVLYMSFIRPNFVYVTQLLMVITFVFSLKFGYCSGLYSFLSFSFSLDSMSTNLIILSFWCSLLMILGSFYISKKKLDEMLFLISVVILMIILFLSFLMTNLLMFYICFELSLVPTFYLIMKWGYQPERIQASLYMLLYTICASLSLLITMVEMNNHLISLSMVFSFEPKTGYYVHSGYAIFLMLAFFVKMPLYFTHLWLPKAHVEAPVAGSMVLAGVLLKLGSYGLIRVMSFCYLFMYKYSEVFMSVSLVGGVLTSMICVVQSDLKSLIAYSSIGHMGVLTGGILSMSWFGIVGAVIMMVAHGLCSSGMFFLSNTYYQNSKSRSVLMNKGVLHAFPFMVMFSFLVFSCNMSAPPSINLAGELILCMGILSFSYVSAIPVALMTLLSGGYSMYLYVLSSHGNTVKMFGSWKQLKNYDIFCIALHFLPIWGIILNLKMYI</sequence>
<keyword evidence="13 16" id="KW-0496">Mitochondrion</keyword>
<reference evidence="19" key="1">
    <citation type="journal article" date="2008" name="Mol. Phylogenet. Evol.">
        <title>Complete nucleotide sequences of mitochondrial genomes of two solitary entoprocts, Loxocorone allax and Loxosomella aloxiata: Implications for lophotrochozoan phylogeny.</title>
        <authorList>
            <person name="Yokobori S."/>
            <person name="Iseto T."/>
            <person name="Asakawa S."/>
            <person name="Sasaki T."/>
            <person name="Shimizu N."/>
            <person name="Yamagishi A."/>
            <person name="Oshima T."/>
            <person name="Hirose E."/>
        </authorList>
    </citation>
    <scope>NUCLEOTIDE SEQUENCE</scope>
</reference>
<dbReference type="InterPro" id="IPR001750">
    <property type="entry name" value="ND/Mrp_TM"/>
</dbReference>
<feature type="transmembrane region" description="Helical" evidence="16">
    <location>
        <begin position="277"/>
        <end position="295"/>
    </location>
</feature>
<organism evidence="19">
    <name type="scientific">Loxosomella aloxiata</name>
    <dbReference type="NCBI Taxonomy" id="393182"/>
    <lineage>
        <taxon>Eukaryota</taxon>
        <taxon>Metazoa</taxon>
        <taxon>Spiralia</taxon>
        <taxon>Lophotrochozoa</taxon>
        <taxon>Entoprocta</taxon>
        <taxon>Loxosomatidae</taxon>
        <taxon>Loxosomella</taxon>
    </lineage>
</organism>
<evidence type="ECO:0000256" key="13">
    <source>
        <dbReference type="ARBA" id="ARBA00023128"/>
    </source>
</evidence>
<evidence type="ECO:0000256" key="1">
    <source>
        <dbReference type="ARBA" id="ARBA00004225"/>
    </source>
</evidence>
<dbReference type="GO" id="GO:0031966">
    <property type="term" value="C:mitochondrial membrane"/>
    <property type="evidence" value="ECO:0007669"/>
    <property type="project" value="UniProtKB-SubCell"/>
</dbReference>
<evidence type="ECO:0000256" key="12">
    <source>
        <dbReference type="ARBA" id="ARBA00023075"/>
    </source>
</evidence>
<dbReference type="GO" id="GO:0042773">
    <property type="term" value="P:ATP synthesis coupled electron transport"/>
    <property type="evidence" value="ECO:0007669"/>
    <property type="project" value="InterPro"/>
</dbReference>
<feature type="transmembrane region" description="Helical" evidence="16">
    <location>
        <begin position="424"/>
        <end position="443"/>
    </location>
</feature>
<dbReference type="PANTHER" id="PTHR43507:SF20">
    <property type="entry name" value="NADH-UBIQUINONE OXIDOREDUCTASE CHAIN 4"/>
    <property type="match status" value="1"/>
</dbReference>
<dbReference type="AlphaFoldDB" id="B1B1X6"/>
<evidence type="ECO:0000256" key="6">
    <source>
        <dbReference type="ARBA" id="ARBA00022660"/>
    </source>
</evidence>
<feature type="transmembrane region" description="Helical" evidence="16">
    <location>
        <begin position="301"/>
        <end position="321"/>
    </location>
</feature>
<dbReference type="InterPro" id="IPR003918">
    <property type="entry name" value="NADH_UbQ_OxRdtase"/>
</dbReference>
<evidence type="ECO:0000256" key="15">
    <source>
        <dbReference type="ARBA" id="ARBA00049551"/>
    </source>
</evidence>
<evidence type="ECO:0000259" key="18">
    <source>
        <dbReference type="Pfam" id="PF01059"/>
    </source>
</evidence>
<geneLocation type="mitochondrion" evidence="19"/>
<gene>
    <name evidence="19" type="primary">nad4</name>
</gene>
<feature type="transmembrane region" description="Helical" evidence="16">
    <location>
        <begin position="222"/>
        <end position="246"/>
    </location>
</feature>
<evidence type="ECO:0000256" key="7">
    <source>
        <dbReference type="ARBA" id="ARBA00022692"/>
    </source>
</evidence>
<keyword evidence="7 16" id="KW-0812">Transmembrane</keyword>
<dbReference type="EMBL" id="AB264800">
    <property type="protein sequence ID" value="BAG12591.1"/>
    <property type="molecule type" value="Genomic_DNA"/>
</dbReference>
<evidence type="ECO:0000256" key="3">
    <source>
        <dbReference type="ARBA" id="ARBA00012944"/>
    </source>
</evidence>
<feature type="transmembrane region" description="Helical" evidence="16">
    <location>
        <begin position="88"/>
        <end position="105"/>
    </location>
</feature>
<keyword evidence="5 16" id="KW-0813">Transport</keyword>
<evidence type="ECO:0000256" key="5">
    <source>
        <dbReference type="ARBA" id="ARBA00022448"/>
    </source>
</evidence>
<feature type="transmembrane region" description="Helical" evidence="16">
    <location>
        <begin position="21"/>
        <end position="41"/>
    </location>
</feature>
<comment type="function">
    <text evidence="16">Core subunit of the mitochondrial membrane respiratory chain NADH dehydrogenase (Complex I) which catalyzes electron transfer from NADH through the respiratory chain, using ubiquinone as an electron acceptor. Essential for the catalytic activity and assembly of complex I.</text>
</comment>
<dbReference type="EC" id="7.1.1.2" evidence="3 16"/>
<feature type="domain" description="NADH:ubiquinone oxidoreductase chain 4 N-terminal" evidence="18">
    <location>
        <begin position="1"/>
        <end position="103"/>
    </location>
</feature>
<feature type="transmembrane region" description="Helical" evidence="16">
    <location>
        <begin position="111"/>
        <end position="129"/>
    </location>
</feature>
<evidence type="ECO:0000259" key="17">
    <source>
        <dbReference type="Pfam" id="PF00361"/>
    </source>
</evidence>
<keyword evidence="8" id="KW-1278">Translocase</keyword>
<comment type="catalytic activity">
    <reaction evidence="15 16">
        <text>a ubiquinone + NADH + 5 H(+)(in) = a ubiquinol + NAD(+) + 4 H(+)(out)</text>
        <dbReference type="Rhea" id="RHEA:29091"/>
        <dbReference type="Rhea" id="RHEA-COMP:9565"/>
        <dbReference type="Rhea" id="RHEA-COMP:9566"/>
        <dbReference type="ChEBI" id="CHEBI:15378"/>
        <dbReference type="ChEBI" id="CHEBI:16389"/>
        <dbReference type="ChEBI" id="CHEBI:17976"/>
        <dbReference type="ChEBI" id="CHEBI:57540"/>
        <dbReference type="ChEBI" id="CHEBI:57945"/>
        <dbReference type="EC" id="7.1.1.2"/>
    </reaction>
</comment>
<dbReference type="PANTHER" id="PTHR43507">
    <property type="entry name" value="NADH-UBIQUINONE OXIDOREDUCTASE CHAIN 4"/>
    <property type="match status" value="1"/>
</dbReference>
<accession>B1B1X6</accession>
<keyword evidence="6 16" id="KW-0679">Respiratory chain</keyword>
<evidence type="ECO:0000256" key="4">
    <source>
        <dbReference type="ARBA" id="ARBA00021006"/>
    </source>
</evidence>
<dbReference type="Pfam" id="PF00361">
    <property type="entry name" value="Proton_antipo_M"/>
    <property type="match status" value="1"/>
</dbReference>
<feature type="domain" description="NADH:quinone oxidoreductase/Mrp antiporter transmembrane" evidence="17">
    <location>
        <begin position="108"/>
        <end position="387"/>
    </location>
</feature>
<dbReference type="InterPro" id="IPR000260">
    <property type="entry name" value="NADH4_N"/>
</dbReference>
<evidence type="ECO:0000256" key="8">
    <source>
        <dbReference type="ARBA" id="ARBA00022967"/>
    </source>
</evidence>
<dbReference type="GO" id="GO:0008137">
    <property type="term" value="F:NADH dehydrogenase (ubiquinone) activity"/>
    <property type="evidence" value="ECO:0007669"/>
    <property type="project" value="UniProtKB-UniRule"/>
</dbReference>
<proteinExistence type="inferred from homology"/>
<evidence type="ECO:0000256" key="10">
    <source>
        <dbReference type="ARBA" id="ARBA00022989"/>
    </source>
</evidence>
<comment type="similarity">
    <text evidence="2 16">Belongs to the complex I subunit 4 family.</text>
</comment>
<evidence type="ECO:0000256" key="14">
    <source>
        <dbReference type="ARBA" id="ARBA00023136"/>
    </source>
</evidence>
<keyword evidence="14 16" id="KW-0472">Membrane</keyword>
<feature type="transmembrane region" description="Helical" evidence="16">
    <location>
        <begin position="252"/>
        <end position="270"/>
    </location>
</feature>
<feature type="transmembrane region" description="Helical" evidence="16">
    <location>
        <begin position="381"/>
        <end position="404"/>
    </location>
</feature>
<protein>
    <recommendedName>
        <fullName evidence="4 16">NADH-ubiquinone oxidoreductase chain 4</fullName>
        <ecNumber evidence="3 16">7.1.1.2</ecNumber>
    </recommendedName>
</protein>
<keyword evidence="10 16" id="KW-1133">Transmembrane helix</keyword>
<feature type="transmembrane region" description="Helical" evidence="16">
    <location>
        <begin position="341"/>
        <end position="361"/>
    </location>
</feature>
<dbReference type="GO" id="GO:0015990">
    <property type="term" value="P:electron transport coupled proton transport"/>
    <property type="evidence" value="ECO:0007669"/>
    <property type="project" value="TreeGrafter"/>
</dbReference>
<keyword evidence="12 16" id="KW-0830">Ubiquinone</keyword>
<evidence type="ECO:0000313" key="19">
    <source>
        <dbReference type="EMBL" id="BAG12591.1"/>
    </source>
</evidence>
<dbReference type="GO" id="GO:0003954">
    <property type="term" value="F:NADH dehydrogenase activity"/>
    <property type="evidence" value="ECO:0007669"/>
    <property type="project" value="TreeGrafter"/>
</dbReference>
<feature type="transmembrane region" description="Helical" evidence="16">
    <location>
        <begin position="61"/>
        <end position="81"/>
    </location>
</feature>
<keyword evidence="9 16" id="KW-0249">Electron transport</keyword>